<sequence>MTTASILSHLKAVIPEDRIFDGEDDELHLGNGGKVTIYPKTEQEMADILAYANTSGQTVSVMGAGTKRGFGGLTEQADILISTKSYTGVVEHVQGDMTVTVRAGTVFGELQQYLADYYQKVAVDPFFPEEATVGGVIAANDSGPKRFRYGAARDAVIGMRIVYPDGKIIRTGGKVVKNVAGYDMNKLFIGSMGTLGVISEVTFKLRPLPKCESVAFISFPANQMKEIRRFASQLLDVMIEPVAIELLNPTMAATLTGYACTTLVVSFEDVESSVLYQENMLKAMKPSDSELSILSEGETKQFWDSFYSKGNKGQNVFQAAVKIGVVNMDVVEIINETMKLEHSQNIQLKAHGGLGHGLCKINFYGEAEKVVAAIHQMRTKAEQLGGYAVITHLPLSYRKEIQVWGEKPSYFFLLEGMKKEVDPKGILNRHRFVGGI</sequence>
<evidence type="ECO:0000313" key="6">
    <source>
        <dbReference type="Proteomes" id="UP000823485"/>
    </source>
</evidence>
<reference evidence="5 6" key="1">
    <citation type="submission" date="2021-01" db="EMBL/GenBank/DDBJ databases">
        <title>Genomic Encyclopedia of Type Strains, Phase IV (KMG-IV): sequencing the most valuable type-strain genomes for metagenomic binning, comparative biology and taxonomic classification.</title>
        <authorList>
            <person name="Goeker M."/>
        </authorList>
    </citation>
    <scope>NUCLEOTIDE SEQUENCE [LARGE SCALE GENOMIC DNA]</scope>
    <source>
        <strain evidence="5 6">DSM 105453</strain>
    </source>
</reference>
<keyword evidence="1" id="KW-0285">Flavoprotein</keyword>
<dbReference type="InterPro" id="IPR036318">
    <property type="entry name" value="FAD-bd_PCMH-like_sf"/>
</dbReference>
<dbReference type="Gene3D" id="3.30.465.10">
    <property type="match status" value="1"/>
</dbReference>
<dbReference type="RefSeq" id="WP_077109360.1">
    <property type="nucleotide sequence ID" value="NZ_JAFBFH010000036.1"/>
</dbReference>
<dbReference type="InterPro" id="IPR006094">
    <property type="entry name" value="Oxid_FAD_bind_N"/>
</dbReference>
<keyword evidence="6" id="KW-1185">Reference proteome</keyword>
<dbReference type="SUPFAM" id="SSF55103">
    <property type="entry name" value="FAD-linked oxidases, C-terminal domain"/>
    <property type="match status" value="1"/>
</dbReference>
<dbReference type="SUPFAM" id="SSF56176">
    <property type="entry name" value="FAD-binding/transporter-associated domain-like"/>
    <property type="match status" value="1"/>
</dbReference>
<dbReference type="PANTHER" id="PTHR11748">
    <property type="entry name" value="D-LACTATE DEHYDROGENASE"/>
    <property type="match status" value="1"/>
</dbReference>
<evidence type="ECO:0000256" key="2">
    <source>
        <dbReference type="ARBA" id="ARBA00022827"/>
    </source>
</evidence>
<proteinExistence type="predicted"/>
<evidence type="ECO:0000256" key="1">
    <source>
        <dbReference type="ARBA" id="ARBA00022630"/>
    </source>
</evidence>
<feature type="domain" description="FAD-binding PCMH-type" evidence="4">
    <location>
        <begin position="20"/>
        <end position="208"/>
    </location>
</feature>
<evidence type="ECO:0000313" key="5">
    <source>
        <dbReference type="EMBL" id="MBM7716974.1"/>
    </source>
</evidence>
<accession>A0ABS2RCQ3</accession>
<name>A0ABS2RCQ3_9BACI</name>
<dbReference type="EMBL" id="JAFBFH010000036">
    <property type="protein sequence ID" value="MBM7716974.1"/>
    <property type="molecule type" value="Genomic_DNA"/>
</dbReference>
<dbReference type="InterPro" id="IPR016169">
    <property type="entry name" value="FAD-bd_PCMH_sub2"/>
</dbReference>
<dbReference type="Proteomes" id="UP000823485">
    <property type="component" value="Unassembled WGS sequence"/>
</dbReference>
<evidence type="ECO:0000256" key="3">
    <source>
        <dbReference type="ARBA" id="ARBA00023002"/>
    </source>
</evidence>
<dbReference type="PANTHER" id="PTHR11748:SF103">
    <property type="entry name" value="GLYCOLATE OXIDASE SUBUNIT GLCE"/>
    <property type="match status" value="1"/>
</dbReference>
<gene>
    <name evidence="5" type="ORF">JOC94_003998</name>
</gene>
<evidence type="ECO:0000259" key="4">
    <source>
        <dbReference type="PROSITE" id="PS51387"/>
    </source>
</evidence>
<dbReference type="Pfam" id="PF01565">
    <property type="entry name" value="FAD_binding_4"/>
    <property type="match status" value="1"/>
</dbReference>
<dbReference type="InterPro" id="IPR016164">
    <property type="entry name" value="FAD-linked_Oxase-like_C"/>
</dbReference>
<comment type="caution">
    <text evidence="5">The sequence shown here is derived from an EMBL/GenBank/DDBJ whole genome shotgun (WGS) entry which is preliminary data.</text>
</comment>
<keyword evidence="2" id="KW-0274">FAD</keyword>
<organism evidence="5 6">
    <name type="scientific">Siminovitchia thermophila</name>
    <dbReference type="NCBI Taxonomy" id="1245522"/>
    <lineage>
        <taxon>Bacteria</taxon>
        <taxon>Bacillati</taxon>
        <taxon>Bacillota</taxon>
        <taxon>Bacilli</taxon>
        <taxon>Bacillales</taxon>
        <taxon>Bacillaceae</taxon>
        <taxon>Siminovitchia</taxon>
    </lineage>
</organism>
<dbReference type="InterPro" id="IPR016166">
    <property type="entry name" value="FAD-bd_PCMH"/>
</dbReference>
<protein>
    <submittedName>
        <fullName evidence="5">Glycolate oxidase FAD binding subunit</fullName>
    </submittedName>
</protein>
<dbReference type="PROSITE" id="PS51387">
    <property type="entry name" value="FAD_PCMH"/>
    <property type="match status" value="1"/>
</dbReference>
<keyword evidence="3" id="KW-0560">Oxidoreductase</keyword>